<dbReference type="GO" id="GO:0033116">
    <property type="term" value="C:endoplasmic reticulum-Golgi intermediate compartment membrane"/>
    <property type="evidence" value="ECO:0007669"/>
    <property type="project" value="UniProtKB-SubCell"/>
</dbReference>
<dbReference type="Gene3D" id="2.60.120.200">
    <property type="match status" value="1"/>
</dbReference>
<dbReference type="InterPro" id="IPR051136">
    <property type="entry name" value="Intracellular_Lectin-GPT"/>
</dbReference>
<keyword evidence="12" id="KW-1185">Reference proteome</keyword>
<keyword evidence="2 8" id="KW-0812">Transmembrane</keyword>
<keyword evidence="3 9" id="KW-0732">Signal</keyword>
<evidence type="ECO:0000256" key="8">
    <source>
        <dbReference type="SAM" id="Phobius"/>
    </source>
</evidence>
<dbReference type="Proteomes" id="UP001176961">
    <property type="component" value="Unassembled WGS sequence"/>
</dbReference>
<evidence type="ECO:0000256" key="4">
    <source>
        <dbReference type="ARBA" id="ARBA00022734"/>
    </source>
</evidence>
<dbReference type="SUPFAM" id="SSF49899">
    <property type="entry name" value="Concanavalin A-like lectins/glucanases"/>
    <property type="match status" value="1"/>
</dbReference>
<reference evidence="11" key="1">
    <citation type="submission" date="2023-07" db="EMBL/GenBank/DDBJ databases">
        <authorList>
            <consortium name="CYATHOMIX"/>
        </authorList>
    </citation>
    <scope>NUCLEOTIDE SEQUENCE</scope>
    <source>
        <strain evidence="11">N/A</strain>
    </source>
</reference>
<evidence type="ECO:0000313" key="12">
    <source>
        <dbReference type="Proteomes" id="UP001176961"/>
    </source>
</evidence>
<dbReference type="EMBL" id="CATQJL010000112">
    <property type="protein sequence ID" value="CAJ0592525.1"/>
    <property type="molecule type" value="Genomic_DNA"/>
</dbReference>
<evidence type="ECO:0000256" key="9">
    <source>
        <dbReference type="SAM" id="SignalP"/>
    </source>
</evidence>
<sequence>MGWPWGLLILTIGLASGQQPVFRKFEYKHSFRAPNLAQRDGSIPFWMVSGDAIASGEQLRLAPSMRSRKGIVWNKRPMQESENFQIDLSVRVTGQGRIGADGMAIWYTAQMGTIGPVFGANDFWTGMGIFLDSFDNDGQKNNPIIALMINDGTRSYDHQTDGSQQILASCQRDFRNKPYPVRLRIEYLKNVLTVYVDDGMQQTPRYELCMRAENILLPRNGYYGMSAATGGLADDHDVVDFSVFSIQTDARASTPTAIPQDEKSKYDEEFKKQMEEYEAEKAKFKQEHPDKAKDDDYYEESKYFEDATARELRQLFEGQSHIVETLQRMETKLNMIGGGAVQAVTSAPGQAGAVPSVGLLQHEKNEILQSLRDLTQSLRDQKQYVNEIFTKVYNIEQKTGVVAPQAGGGGGGVAIDSSMHQKVDSLLNEVRTVRANQLQQSGSGAGCPTVSCLSTSLFMTIAVIQAVVIVAMIFLRSKPDKAKFY</sequence>
<evidence type="ECO:0000313" key="11">
    <source>
        <dbReference type="EMBL" id="CAJ0592525.1"/>
    </source>
</evidence>
<dbReference type="GO" id="GO:0006888">
    <property type="term" value="P:endoplasmic reticulum to Golgi vesicle-mediated transport"/>
    <property type="evidence" value="ECO:0007669"/>
    <property type="project" value="TreeGrafter"/>
</dbReference>
<feature type="transmembrane region" description="Helical" evidence="8">
    <location>
        <begin position="457"/>
        <end position="475"/>
    </location>
</feature>
<dbReference type="FunFam" id="2.60.120.200:FF:000028">
    <property type="entry name" value="Blast:Protein ERGIC-53"/>
    <property type="match status" value="1"/>
</dbReference>
<keyword evidence="7" id="KW-1015">Disulfide bond</keyword>
<dbReference type="GO" id="GO:0005789">
    <property type="term" value="C:endoplasmic reticulum membrane"/>
    <property type="evidence" value="ECO:0007669"/>
    <property type="project" value="TreeGrafter"/>
</dbReference>
<dbReference type="CDD" id="cd06902">
    <property type="entry name" value="lectin_ERGIC-53_ERGL"/>
    <property type="match status" value="1"/>
</dbReference>
<dbReference type="Pfam" id="PF03388">
    <property type="entry name" value="Lectin_leg-like"/>
    <property type="match status" value="1"/>
</dbReference>
<evidence type="ECO:0000259" key="10">
    <source>
        <dbReference type="PROSITE" id="PS51328"/>
    </source>
</evidence>
<gene>
    <name evidence="11" type="ORF">CYNAS_LOCUS4508</name>
</gene>
<dbReference type="InterPro" id="IPR013320">
    <property type="entry name" value="ConA-like_dom_sf"/>
</dbReference>
<dbReference type="PANTHER" id="PTHR12223">
    <property type="entry name" value="VESICULAR MANNOSE-BINDING LECTIN"/>
    <property type="match status" value="1"/>
</dbReference>
<comment type="subcellular location">
    <subcellularLocation>
        <location evidence="1">Endoplasmic reticulum-Golgi intermediate compartment membrane</location>
        <topology evidence="1">Single-pass type I membrane protein</topology>
    </subcellularLocation>
</comment>
<organism evidence="11 12">
    <name type="scientific">Cylicocyclus nassatus</name>
    <name type="common">Nematode worm</name>
    <dbReference type="NCBI Taxonomy" id="53992"/>
    <lineage>
        <taxon>Eukaryota</taxon>
        <taxon>Metazoa</taxon>
        <taxon>Ecdysozoa</taxon>
        <taxon>Nematoda</taxon>
        <taxon>Chromadorea</taxon>
        <taxon>Rhabditida</taxon>
        <taxon>Rhabditina</taxon>
        <taxon>Rhabditomorpha</taxon>
        <taxon>Strongyloidea</taxon>
        <taxon>Strongylidae</taxon>
        <taxon>Cylicocyclus</taxon>
    </lineage>
</organism>
<accession>A0AA36GI74</accession>
<protein>
    <recommendedName>
        <fullName evidence="10">L-type lectin-like domain-containing protein</fullName>
    </recommendedName>
</protein>
<dbReference type="GO" id="GO:0005537">
    <property type="term" value="F:D-mannose binding"/>
    <property type="evidence" value="ECO:0007669"/>
    <property type="project" value="TreeGrafter"/>
</dbReference>
<evidence type="ECO:0000256" key="5">
    <source>
        <dbReference type="ARBA" id="ARBA00022989"/>
    </source>
</evidence>
<dbReference type="GO" id="GO:0000139">
    <property type="term" value="C:Golgi membrane"/>
    <property type="evidence" value="ECO:0007669"/>
    <property type="project" value="TreeGrafter"/>
</dbReference>
<name>A0AA36GI74_CYLNA</name>
<dbReference type="PANTHER" id="PTHR12223:SF28">
    <property type="entry name" value="LECTIN, MANNOSE BINDING 1 LIKE"/>
    <property type="match status" value="1"/>
</dbReference>
<evidence type="ECO:0000256" key="2">
    <source>
        <dbReference type="ARBA" id="ARBA00022692"/>
    </source>
</evidence>
<evidence type="ECO:0000256" key="7">
    <source>
        <dbReference type="ARBA" id="ARBA00023157"/>
    </source>
</evidence>
<evidence type="ECO:0000256" key="1">
    <source>
        <dbReference type="ARBA" id="ARBA00004151"/>
    </source>
</evidence>
<dbReference type="GO" id="GO:0030134">
    <property type="term" value="C:COPII-coated ER to Golgi transport vesicle"/>
    <property type="evidence" value="ECO:0007669"/>
    <property type="project" value="TreeGrafter"/>
</dbReference>
<dbReference type="InterPro" id="IPR005052">
    <property type="entry name" value="Lectin_leg"/>
</dbReference>
<proteinExistence type="predicted"/>
<feature type="chain" id="PRO_5041219944" description="L-type lectin-like domain-containing protein" evidence="9">
    <location>
        <begin position="18"/>
        <end position="485"/>
    </location>
</feature>
<keyword evidence="5 8" id="KW-1133">Transmembrane helix</keyword>
<comment type="caution">
    <text evidence="11">The sequence shown here is derived from an EMBL/GenBank/DDBJ whole genome shotgun (WGS) entry which is preliminary data.</text>
</comment>
<dbReference type="AlphaFoldDB" id="A0AA36GI74"/>
<dbReference type="PROSITE" id="PS51328">
    <property type="entry name" value="L_LECTIN_LIKE"/>
    <property type="match status" value="1"/>
</dbReference>
<feature type="domain" description="L-type lectin-like" evidence="10">
    <location>
        <begin position="23"/>
        <end position="246"/>
    </location>
</feature>
<feature type="signal peptide" evidence="9">
    <location>
        <begin position="1"/>
        <end position="17"/>
    </location>
</feature>
<keyword evidence="4" id="KW-0430">Lectin</keyword>
<keyword evidence="6 8" id="KW-0472">Membrane</keyword>
<evidence type="ECO:0000256" key="6">
    <source>
        <dbReference type="ARBA" id="ARBA00023136"/>
    </source>
</evidence>
<evidence type="ECO:0000256" key="3">
    <source>
        <dbReference type="ARBA" id="ARBA00022729"/>
    </source>
</evidence>